<gene>
    <name evidence="7" type="primary">CCBL2</name>
    <name evidence="7" type="ORF">SO694_0001717</name>
</gene>
<comment type="similarity">
    <text evidence="2">Belongs to the class-I pyridoxal-phosphate-dependent aminotransferase family.</text>
</comment>
<keyword evidence="3 7" id="KW-0032">Aminotransferase</keyword>
<dbReference type="PANTHER" id="PTHR43807:SF20">
    <property type="entry name" value="FI04487P"/>
    <property type="match status" value="1"/>
</dbReference>
<reference evidence="7 8" key="1">
    <citation type="submission" date="2024-03" db="EMBL/GenBank/DDBJ databases">
        <title>Aureococcus anophagefferens CCMP1851 and Kratosvirus quantuckense: Draft genome of a second virus-susceptible host strain in the model system.</title>
        <authorList>
            <person name="Chase E."/>
            <person name="Truchon A.R."/>
            <person name="Schepens W."/>
            <person name="Wilhelm S.W."/>
        </authorList>
    </citation>
    <scope>NUCLEOTIDE SEQUENCE [LARGE SCALE GENOMIC DNA]</scope>
    <source>
        <strain evidence="7 8">CCMP1851</strain>
    </source>
</reference>
<keyword evidence="5" id="KW-0663">Pyridoxal phosphate</keyword>
<evidence type="ECO:0000259" key="6">
    <source>
        <dbReference type="Pfam" id="PF00155"/>
    </source>
</evidence>
<dbReference type="InterPro" id="IPR015424">
    <property type="entry name" value="PyrdxlP-dep_Trfase"/>
</dbReference>
<dbReference type="Proteomes" id="UP001363151">
    <property type="component" value="Unassembled WGS sequence"/>
</dbReference>
<protein>
    <submittedName>
        <fullName evidence="7">Aminotransferase</fullName>
    </submittedName>
</protein>
<dbReference type="EMBL" id="JBBJCI010000142">
    <property type="protein sequence ID" value="KAK7242487.1"/>
    <property type="molecule type" value="Genomic_DNA"/>
</dbReference>
<evidence type="ECO:0000313" key="8">
    <source>
        <dbReference type="Proteomes" id="UP001363151"/>
    </source>
</evidence>
<dbReference type="Gene3D" id="3.90.1150.10">
    <property type="entry name" value="Aspartate Aminotransferase, domain 1"/>
    <property type="match status" value="1"/>
</dbReference>
<feature type="domain" description="Aminotransferase class I/classII large" evidence="6">
    <location>
        <begin position="77"/>
        <end position="458"/>
    </location>
</feature>
<evidence type="ECO:0000313" key="7">
    <source>
        <dbReference type="EMBL" id="KAK7242487.1"/>
    </source>
</evidence>
<dbReference type="InterPro" id="IPR015421">
    <property type="entry name" value="PyrdxlP-dep_Trfase_major"/>
</dbReference>
<comment type="cofactor">
    <cofactor evidence="1">
        <name>pyridoxal 5'-phosphate</name>
        <dbReference type="ChEBI" id="CHEBI:597326"/>
    </cofactor>
</comment>
<dbReference type="SUPFAM" id="SSF53383">
    <property type="entry name" value="PLP-dependent transferases"/>
    <property type="match status" value="1"/>
</dbReference>
<name>A0ABR1G206_AURAN</name>
<dbReference type="GO" id="GO:0008483">
    <property type="term" value="F:transaminase activity"/>
    <property type="evidence" value="ECO:0007669"/>
    <property type="project" value="UniProtKB-KW"/>
</dbReference>
<dbReference type="InterPro" id="IPR015422">
    <property type="entry name" value="PyrdxlP-dep_Trfase_small"/>
</dbReference>
<evidence type="ECO:0000256" key="1">
    <source>
        <dbReference type="ARBA" id="ARBA00001933"/>
    </source>
</evidence>
<dbReference type="Pfam" id="PF00155">
    <property type="entry name" value="Aminotran_1_2"/>
    <property type="match status" value="1"/>
</dbReference>
<dbReference type="InterPro" id="IPR051326">
    <property type="entry name" value="Kynurenine-oxoglutarate_AT"/>
</dbReference>
<evidence type="ECO:0000256" key="5">
    <source>
        <dbReference type="ARBA" id="ARBA00022898"/>
    </source>
</evidence>
<keyword evidence="8" id="KW-1185">Reference proteome</keyword>
<dbReference type="PANTHER" id="PTHR43807">
    <property type="entry name" value="FI04487P"/>
    <property type="match status" value="1"/>
</dbReference>
<sequence length="468" mass="51149">MAAPLTAVRAAVRPCGARRAAAAARRAASSQSIFEADPTLAERPQSSVMSPLASVRMGRTEPSVFAEFSELSEKHHSVNLGQGFPDFPMPAFVKEAAIEAIREDYNQYSRPAGHHRLVDVLARRYSPKFDRDIDPFTEIGVVGGATNAIFSALVALVDPDDEVVCVEPYFDAPKIAADLMGATTIGVPLRTDWAETSADWRLDLDELDGALTDRTKLLVLNTPHNPTGKVFSKAELEGIATVVKKYPKLIVLTDEVYEDMVFDGLEHVHIASLPGMFERTISVFSAGKAFSATGWRVGHAIGPEELISPLVRVHQASNFSTPTPLQIATAIAFERGAQEGYFAEFSATLQAKRDKLCRLLRTAGLSPIVPQGGYFLLADTTKVGGVTTEFPLWEAPEDMPLRDRRDFAVCRLLCERAGVTAIPASAFFSLGHRHITDSLARFCFCKEDKTLDEAYKRIVHSGLNATWV</sequence>
<dbReference type="Gene3D" id="3.40.640.10">
    <property type="entry name" value="Type I PLP-dependent aspartate aminotransferase-like (Major domain)"/>
    <property type="match status" value="1"/>
</dbReference>
<keyword evidence="4" id="KW-0808">Transferase</keyword>
<proteinExistence type="inferred from homology"/>
<dbReference type="InterPro" id="IPR004838">
    <property type="entry name" value="NHTrfase_class1_PyrdxlP-BS"/>
</dbReference>
<evidence type="ECO:0000256" key="4">
    <source>
        <dbReference type="ARBA" id="ARBA00022679"/>
    </source>
</evidence>
<dbReference type="InterPro" id="IPR004839">
    <property type="entry name" value="Aminotransferase_I/II_large"/>
</dbReference>
<accession>A0ABR1G206</accession>
<evidence type="ECO:0000256" key="2">
    <source>
        <dbReference type="ARBA" id="ARBA00007441"/>
    </source>
</evidence>
<evidence type="ECO:0000256" key="3">
    <source>
        <dbReference type="ARBA" id="ARBA00022576"/>
    </source>
</evidence>
<dbReference type="PROSITE" id="PS00105">
    <property type="entry name" value="AA_TRANSFER_CLASS_1"/>
    <property type="match status" value="1"/>
</dbReference>
<comment type="caution">
    <text evidence="7">The sequence shown here is derived from an EMBL/GenBank/DDBJ whole genome shotgun (WGS) entry which is preliminary data.</text>
</comment>
<dbReference type="CDD" id="cd00609">
    <property type="entry name" value="AAT_like"/>
    <property type="match status" value="1"/>
</dbReference>
<organism evidence="7 8">
    <name type="scientific">Aureococcus anophagefferens</name>
    <name type="common">Harmful bloom alga</name>
    <dbReference type="NCBI Taxonomy" id="44056"/>
    <lineage>
        <taxon>Eukaryota</taxon>
        <taxon>Sar</taxon>
        <taxon>Stramenopiles</taxon>
        <taxon>Ochrophyta</taxon>
        <taxon>Pelagophyceae</taxon>
        <taxon>Pelagomonadales</taxon>
        <taxon>Pelagomonadaceae</taxon>
        <taxon>Aureococcus</taxon>
    </lineage>
</organism>